<organism evidence="1 2">
    <name type="scientific">Algoriphagus alkaliphilus</name>
    <dbReference type="NCBI Taxonomy" id="279824"/>
    <lineage>
        <taxon>Bacteria</taxon>
        <taxon>Pseudomonadati</taxon>
        <taxon>Bacteroidota</taxon>
        <taxon>Cytophagia</taxon>
        <taxon>Cytophagales</taxon>
        <taxon>Cyclobacteriaceae</taxon>
        <taxon>Algoriphagus</taxon>
    </lineage>
</organism>
<evidence type="ECO:0000313" key="2">
    <source>
        <dbReference type="Proteomes" id="UP000198756"/>
    </source>
</evidence>
<dbReference type="Proteomes" id="UP000198756">
    <property type="component" value="Unassembled WGS sequence"/>
</dbReference>
<dbReference type="AlphaFoldDB" id="A0A1G5VN29"/>
<gene>
    <name evidence="1" type="ORF">SAMN03080617_00584</name>
</gene>
<dbReference type="EMBL" id="FMXE01000004">
    <property type="protein sequence ID" value="SDA47301.1"/>
    <property type="molecule type" value="Genomic_DNA"/>
</dbReference>
<dbReference type="InterPro" id="IPR016181">
    <property type="entry name" value="Acyl_CoA_acyltransferase"/>
</dbReference>
<accession>A0A1G5VN29</accession>
<dbReference type="STRING" id="279824.SAMN03080617_00584"/>
<reference evidence="2" key="1">
    <citation type="submission" date="2016-10" db="EMBL/GenBank/DDBJ databases">
        <authorList>
            <person name="Varghese N."/>
            <person name="Submissions S."/>
        </authorList>
    </citation>
    <scope>NUCLEOTIDE SEQUENCE [LARGE SCALE GENOMIC DNA]</scope>
    <source>
        <strain evidence="2">DSM 22703</strain>
    </source>
</reference>
<keyword evidence="2" id="KW-1185">Reference proteome</keyword>
<proteinExistence type="predicted"/>
<name>A0A1G5VN29_9BACT</name>
<evidence type="ECO:0000313" key="1">
    <source>
        <dbReference type="EMBL" id="SDA47301.1"/>
    </source>
</evidence>
<dbReference type="SUPFAM" id="SSF55729">
    <property type="entry name" value="Acyl-CoA N-acyltransferases (Nat)"/>
    <property type="match status" value="1"/>
</dbReference>
<sequence>MEAFNKETANRHELRVVSSLGERDAYFLRNFPSAGYSNPLDFRWVKKGKTKASLTLAISENLEAVSLPLCPFGGLWVEENLSSAEVDEFIKAVLDVLRQRGVSAIRIVQAPKPYQANFDLINYLLFKNGFELESLLSHHFFIGKKKIKKFVQKDHAKFLAKSKELGLSIQTGPISNFGFLQEIKSWNQERGYTILFDEKRLISQVSNFPERYFLISIIKEGKALAHTLGVKLWPDSIYYFLAAIQPKTSVKNLGEICLYQLFQLASDQRLNFIDLGSSDLNLGANHNLMFFKSRFSNDISNKVTWTLKL</sequence>
<protein>
    <recommendedName>
        <fullName evidence="3">Acetyltransferase (GNAT) domain-containing protein</fullName>
    </recommendedName>
</protein>
<evidence type="ECO:0008006" key="3">
    <source>
        <dbReference type="Google" id="ProtNLM"/>
    </source>
</evidence>